<feature type="transmembrane region" description="Helical" evidence="1">
    <location>
        <begin position="72"/>
        <end position="94"/>
    </location>
</feature>
<sequence length="228" mass="25540">MKTHATVKDNAMNDNPIHTFLQFLTGGIPDQVHLGDGRWFTVALYWILLLGSFLTVYVNWRRDPSQRSLHHISIYAMRLLAAGMWYLGTLWKLPLPVSAGFKYWLGATVKYSSFPAHAAIMQVFVTHIALVQPVIYLLEIFFTASLMLGFMVRLTGILAALFTLNLLIGLYNDPTEWPWTYVGIICTHGMFAASQAGRSLGIDNLLAKQLIPRFRSTGPLARVLALAS</sequence>
<feature type="transmembrane region" description="Helical" evidence="1">
    <location>
        <begin position="114"/>
        <end position="138"/>
    </location>
</feature>
<reference evidence="2 3" key="1">
    <citation type="journal article" date="2021" name="Microorganisms">
        <title>Acidisoma silvae sp. nov. and Acidisomacellulosilytica sp. nov., Two Acidophilic Bacteria Isolated from Decaying Wood, Hydrolyzing Cellulose and Producing Poly-3-hydroxybutyrate.</title>
        <authorList>
            <person name="Mieszkin S."/>
            <person name="Pouder E."/>
            <person name="Uroz S."/>
            <person name="Simon-Colin C."/>
            <person name="Alain K."/>
        </authorList>
    </citation>
    <scope>NUCLEOTIDE SEQUENCE [LARGE SCALE GENOMIC DNA]</scope>
    <source>
        <strain evidence="2 3">HW T5.17</strain>
    </source>
</reference>
<dbReference type="AlphaFoldDB" id="A0A963Z4K0"/>
<evidence type="ECO:0000256" key="1">
    <source>
        <dbReference type="SAM" id="Phobius"/>
    </source>
</evidence>
<organism evidence="2 3">
    <name type="scientific">Acidisoma cellulosilyticum</name>
    <dbReference type="NCBI Taxonomy" id="2802395"/>
    <lineage>
        <taxon>Bacteria</taxon>
        <taxon>Pseudomonadati</taxon>
        <taxon>Pseudomonadota</taxon>
        <taxon>Alphaproteobacteria</taxon>
        <taxon>Acetobacterales</taxon>
        <taxon>Acidocellaceae</taxon>
        <taxon>Acidisoma</taxon>
    </lineage>
</organism>
<dbReference type="RefSeq" id="WP_227309418.1">
    <property type="nucleotide sequence ID" value="NZ_JAESVA010000009.1"/>
</dbReference>
<comment type="caution">
    <text evidence="2">The sequence shown here is derived from an EMBL/GenBank/DDBJ whole genome shotgun (WGS) entry which is preliminary data.</text>
</comment>
<feature type="transmembrane region" description="Helical" evidence="1">
    <location>
        <begin position="150"/>
        <end position="171"/>
    </location>
</feature>
<gene>
    <name evidence="2" type="ORF">ACELLULO517_21120</name>
</gene>
<keyword evidence="1" id="KW-1133">Transmembrane helix</keyword>
<protein>
    <recommendedName>
        <fullName evidence="4">DoxX family protein</fullName>
    </recommendedName>
</protein>
<feature type="transmembrane region" description="Helical" evidence="1">
    <location>
        <begin position="39"/>
        <end position="60"/>
    </location>
</feature>
<evidence type="ECO:0000313" key="2">
    <source>
        <dbReference type="EMBL" id="MCB8882760.1"/>
    </source>
</evidence>
<evidence type="ECO:0008006" key="4">
    <source>
        <dbReference type="Google" id="ProtNLM"/>
    </source>
</evidence>
<keyword evidence="1" id="KW-0812">Transmembrane</keyword>
<dbReference type="EMBL" id="JAESVA010000009">
    <property type="protein sequence ID" value="MCB8882760.1"/>
    <property type="molecule type" value="Genomic_DNA"/>
</dbReference>
<keyword evidence="1" id="KW-0472">Membrane</keyword>
<proteinExistence type="predicted"/>
<accession>A0A963Z4K0</accession>
<dbReference type="Proteomes" id="UP000721844">
    <property type="component" value="Unassembled WGS sequence"/>
</dbReference>
<name>A0A963Z4K0_9PROT</name>
<evidence type="ECO:0000313" key="3">
    <source>
        <dbReference type="Proteomes" id="UP000721844"/>
    </source>
</evidence>
<keyword evidence="3" id="KW-1185">Reference proteome</keyword>